<dbReference type="EMBL" id="CP116968">
    <property type="protein sequence ID" value="WNM61364.1"/>
    <property type="molecule type" value="Genomic_DNA"/>
</dbReference>
<protein>
    <submittedName>
        <fullName evidence="4">CBS domain-containing protein</fullName>
    </submittedName>
</protein>
<dbReference type="Proteomes" id="UP001302494">
    <property type="component" value="Chromosome"/>
</dbReference>
<evidence type="ECO:0000313" key="4">
    <source>
        <dbReference type="EMBL" id="WNM61364.1"/>
    </source>
</evidence>
<feature type="domain" description="CBS" evidence="3">
    <location>
        <begin position="71"/>
        <end position="131"/>
    </location>
</feature>
<evidence type="ECO:0000256" key="2">
    <source>
        <dbReference type="PROSITE-ProRule" id="PRU00703"/>
    </source>
</evidence>
<keyword evidence="5" id="KW-1185">Reference proteome</keyword>
<dbReference type="PROSITE" id="PS51371">
    <property type="entry name" value="CBS"/>
    <property type="match status" value="2"/>
</dbReference>
<dbReference type="SMART" id="SM00116">
    <property type="entry name" value="CBS"/>
    <property type="match status" value="2"/>
</dbReference>
<dbReference type="Gene3D" id="3.10.580.10">
    <property type="entry name" value="CBS-domain"/>
    <property type="match status" value="1"/>
</dbReference>
<reference evidence="4 5" key="1">
    <citation type="submission" date="2023-01" db="EMBL/GenBank/DDBJ databases">
        <title>Cultivation and genomic characterization of new, ubiquitous marine nitrite-oxidizing bacteria from the Nitrospirales.</title>
        <authorList>
            <person name="Mueller A.J."/>
            <person name="Daebeler A."/>
            <person name="Herbold C.W."/>
            <person name="Kirkegaard R.H."/>
            <person name="Daims H."/>
        </authorList>
    </citation>
    <scope>NUCLEOTIDE SEQUENCE [LARGE SCALE GENOMIC DNA]</scope>
    <source>
        <strain evidence="4 5">DK</strain>
    </source>
</reference>
<accession>A0AA96K255</accession>
<dbReference type="AlphaFoldDB" id="A0AA96K255"/>
<dbReference type="SUPFAM" id="SSF54631">
    <property type="entry name" value="CBS-domain pair"/>
    <property type="match status" value="1"/>
</dbReference>
<dbReference type="InterPro" id="IPR000644">
    <property type="entry name" value="CBS_dom"/>
</dbReference>
<dbReference type="InterPro" id="IPR051257">
    <property type="entry name" value="Diverse_CBS-Domain"/>
</dbReference>
<gene>
    <name evidence="4" type="ORF">PQG83_16625</name>
</gene>
<feature type="domain" description="CBS" evidence="3">
    <location>
        <begin position="6"/>
        <end position="64"/>
    </location>
</feature>
<dbReference type="Pfam" id="PF00571">
    <property type="entry name" value="CBS"/>
    <property type="match status" value="2"/>
</dbReference>
<dbReference type="InterPro" id="IPR046342">
    <property type="entry name" value="CBS_dom_sf"/>
</dbReference>
<dbReference type="PANTHER" id="PTHR43080">
    <property type="entry name" value="CBS DOMAIN-CONTAINING PROTEIN CBSX3, MITOCHONDRIAL"/>
    <property type="match status" value="1"/>
</dbReference>
<sequence length="131" mass="14121">MIVQIMQKELKTISEGFSITQAAEKMQKEGIGSLLVERKGIPVGIITDTAIVHKAVGLKKNLDETKVESLMTSPLPTIQLAQTSHDALDLMGDLGVRHLIVCDGPKIVGLISARDLLVYFGSVSEPRIGVD</sequence>
<dbReference type="KEGG" id="nneo:PQG83_16625"/>
<evidence type="ECO:0000256" key="1">
    <source>
        <dbReference type="ARBA" id="ARBA00023122"/>
    </source>
</evidence>
<dbReference type="RefSeq" id="WP_312743414.1">
    <property type="nucleotide sequence ID" value="NZ_CP116968.1"/>
</dbReference>
<dbReference type="PANTHER" id="PTHR43080:SF2">
    <property type="entry name" value="CBS DOMAIN-CONTAINING PROTEIN"/>
    <property type="match status" value="1"/>
</dbReference>
<name>A0AA96K255_9BACT</name>
<evidence type="ECO:0000313" key="5">
    <source>
        <dbReference type="Proteomes" id="UP001302494"/>
    </source>
</evidence>
<proteinExistence type="predicted"/>
<organism evidence="4 5">
    <name type="scientific">Candidatus Nitrospira neomarina</name>
    <dbReference type="NCBI Taxonomy" id="3020899"/>
    <lineage>
        <taxon>Bacteria</taxon>
        <taxon>Pseudomonadati</taxon>
        <taxon>Nitrospirota</taxon>
        <taxon>Nitrospiria</taxon>
        <taxon>Nitrospirales</taxon>
        <taxon>Nitrospiraceae</taxon>
        <taxon>Nitrospira</taxon>
    </lineage>
</organism>
<evidence type="ECO:0000259" key="3">
    <source>
        <dbReference type="PROSITE" id="PS51371"/>
    </source>
</evidence>
<keyword evidence="1 2" id="KW-0129">CBS domain</keyword>